<keyword evidence="2" id="KW-1185">Reference proteome</keyword>
<proteinExistence type="predicted"/>
<name>M1BKK2_SOLTU</name>
<accession>M1BKK2</accession>
<evidence type="ECO:0000313" key="2">
    <source>
        <dbReference type="Proteomes" id="UP000011115"/>
    </source>
</evidence>
<reference evidence="1" key="2">
    <citation type="submission" date="2015-06" db="UniProtKB">
        <authorList>
            <consortium name="EnsemblPlants"/>
        </authorList>
    </citation>
    <scope>IDENTIFICATION</scope>
    <source>
        <strain evidence="1">DM1-3 516 R44</strain>
    </source>
</reference>
<organism evidence="1 2">
    <name type="scientific">Solanum tuberosum</name>
    <name type="common">Potato</name>
    <dbReference type="NCBI Taxonomy" id="4113"/>
    <lineage>
        <taxon>Eukaryota</taxon>
        <taxon>Viridiplantae</taxon>
        <taxon>Streptophyta</taxon>
        <taxon>Embryophyta</taxon>
        <taxon>Tracheophyta</taxon>
        <taxon>Spermatophyta</taxon>
        <taxon>Magnoliopsida</taxon>
        <taxon>eudicotyledons</taxon>
        <taxon>Gunneridae</taxon>
        <taxon>Pentapetalae</taxon>
        <taxon>asterids</taxon>
        <taxon>lamiids</taxon>
        <taxon>Solanales</taxon>
        <taxon>Solanaceae</taxon>
        <taxon>Solanoideae</taxon>
        <taxon>Solaneae</taxon>
        <taxon>Solanum</taxon>
    </lineage>
</organism>
<dbReference type="Gramene" id="PGSC0003DMT400047334">
    <property type="protein sequence ID" value="PGSC0003DMT400047334"/>
    <property type="gene ID" value="PGSC0003DMG400018391"/>
</dbReference>
<evidence type="ECO:0000313" key="1">
    <source>
        <dbReference type="EnsemblPlants" id="PGSC0003DMT400047334"/>
    </source>
</evidence>
<dbReference type="PaxDb" id="4113-PGSC0003DMT400047334"/>
<sequence>METCGHKVVFGMPKGDEIVEYMHICEELMRFTYHMIALAKKRIDSLMWTL</sequence>
<dbReference type="AlphaFoldDB" id="M1BKK2"/>
<dbReference type="InParanoid" id="M1BKK2"/>
<dbReference type="EnsemblPlants" id="PGSC0003DMT400047334">
    <property type="protein sequence ID" value="PGSC0003DMT400047334"/>
    <property type="gene ID" value="PGSC0003DMG400018391"/>
</dbReference>
<dbReference type="Proteomes" id="UP000011115">
    <property type="component" value="Unassembled WGS sequence"/>
</dbReference>
<dbReference type="HOGENOM" id="CLU_3128074_0_0_1"/>
<protein>
    <submittedName>
        <fullName evidence="1">Uncharacterized protein</fullName>
    </submittedName>
</protein>
<reference evidence="2" key="1">
    <citation type="journal article" date="2011" name="Nature">
        <title>Genome sequence and analysis of the tuber crop potato.</title>
        <authorList>
            <consortium name="The Potato Genome Sequencing Consortium"/>
        </authorList>
    </citation>
    <scope>NUCLEOTIDE SEQUENCE [LARGE SCALE GENOMIC DNA]</scope>
    <source>
        <strain evidence="2">cv. DM1-3 516 R44</strain>
    </source>
</reference>